<reference evidence="1" key="2">
    <citation type="submission" date="2015-02" db="UniProtKB">
        <authorList>
            <consortium name="EnsemblMetazoa"/>
        </authorList>
    </citation>
    <scope>IDENTIFICATION</scope>
</reference>
<proteinExistence type="predicted"/>
<dbReference type="EnsemblMetazoa" id="SMAR013491-RA">
    <property type="protein sequence ID" value="SMAR013491-PA"/>
    <property type="gene ID" value="SMAR013491"/>
</dbReference>
<dbReference type="EMBL" id="JH432222">
    <property type="status" value="NOT_ANNOTATED_CDS"/>
    <property type="molecule type" value="Genomic_DNA"/>
</dbReference>
<dbReference type="HOGENOM" id="CLU_3422615_0_0_1"/>
<sequence>MAASNMIKKAMTQLKTPEFRSYLM</sequence>
<name>T1JI10_STRMM</name>
<dbReference type="Proteomes" id="UP000014500">
    <property type="component" value="Unassembled WGS sequence"/>
</dbReference>
<accession>T1JI10</accession>
<protein>
    <submittedName>
        <fullName evidence="1">Uncharacterized protein</fullName>
    </submittedName>
</protein>
<evidence type="ECO:0000313" key="1">
    <source>
        <dbReference type="EnsemblMetazoa" id="SMAR013491-PA"/>
    </source>
</evidence>
<evidence type="ECO:0000313" key="2">
    <source>
        <dbReference type="Proteomes" id="UP000014500"/>
    </source>
</evidence>
<reference evidence="2" key="1">
    <citation type="submission" date="2011-05" db="EMBL/GenBank/DDBJ databases">
        <authorList>
            <person name="Richards S.R."/>
            <person name="Qu J."/>
            <person name="Jiang H."/>
            <person name="Jhangiani S.N."/>
            <person name="Agravi P."/>
            <person name="Goodspeed R."/>
            <person name="Gross S."/>
            <person name="Mandapat C."/>
            <person name="Jackson L."/>
            <person name="Mathew T."/>
            <person name="Pu L."/>
            <person name="Thornton R."/>
            <person name="Saada N."/>
            <person name="Wilczek-Boney K.B."/>
            <person name="Lee S."/>
            <person name="Kovar C."/>
            <person name="Wu Y."/>
            <person name="Scherer S.E."/>
            <person name="Worley K.C."/>
            <person name="Muzny D.M."/>
            <person name="Gibbs R."/>
        </authorList>
    </citation>
    <scope>NUCLEOTIDE SEQUENCE</scope>
    <source>
        <strain evidence="2">Brora</strain>
    </source>
</reference>
<keyword evidence="2" id="KW-1185">Reference proteome</keyword>
<organism evidence="1 2">
    <name type="scientific">Strigamia maritima</name>
    <name type="common">European centipede</name>
    <name type="synonym">Geophilus maritimus</name>
    <dbReference type="NCBI Taxonomy" id="126957"/>
    <lineage>
        <taxon>Eukaryota</taxon>
        <taxon>Metazoa</taxon>
        <taxon>Ecdysozoa</taxon>
        <taxon>Arthropoda</taxon>
        <taxon>Myriapoda</taxon>
        <taxon>Chilopoda</taxon>
        <taxon>Pleurostigmophora</taxon>
        <taxon>Geophilomorpha</taxon>
        <taxon>Linotaeniidae</taxon>
        <taxon>Strigamia</taxon>
    </lineage>
</organism>
<dbReference type="AlphaFoldDB" id="T1JI10"/>